<proteinExistence type="predicted"/>
<dbReference type="Proteomes" id="UP001055811">
    <property type="component" value="Linkage Group LG06"/>
</dbReference>
<protein>
    <submittedName>
        <fullName evidence="1">Uncharacterized protein</fullName>
    </submittedName>
</protein>
<evidence type="ECO:0000313" key="2">
    <source>
        <dbReference type="Proteomes" id="UP001055811"/>
    </source>
</evidence>
<dbReference type="EMBL" id="CM042014">
    <property type="protein sequence ID" value="KAI3721939.1"/>
    <property type="molecule type" value="Genomic_DNA"/>
</dbReference>
<sequence length="1031" mass="115587">MTRASSGPVMKIPTHPLRDEHKFGPNRLRKTERAYSDARRYDKRVESPLTDKVKARRSVDVLKREKLDRGSRNENRERHIRRASQDTREVPGYSIDSSLQFSKDEIVEVKEGTQKVKQEKPDKGKYKDIYLNGVFSPPISGKDLQIDNGYVNQPGSSSSKSNKSTQNKENVRARKPVEIESVPELALDDIAIKAMISILSGYIKTFLKDQDFRTSMYHNCFAAINFSKLEEEIVAESKVISNLDQAIETVEKAADNRASVKELKKASLQLSVITGLNANDLKDGFTSGIPNSILSACGHLYLSVVYQLQKKERIAAKHLLQLFCDSPSAGRTVLVPELWETVFHPHLSHLEEWYNQEAESLSDDPQNTRKLKQLKKVYYEILDTGTYQFALYYKDWLTDGVEAPSIPSIHVPSVSIQSVNGGSLDFGSPFSSQPMVSKKLYDSVFGRTNKPVEDYQYSQRSDDEICSFDGSVVEDKRTLTYPLEENEYKDEIIGQEEGLESNKTLESLPVGKVNEITLKRLATFVFTLQETEKSDDLDDVKYYGDGGGSFSLNAPEDYVCPLTGLVFEDPVTIETGQTYEREAIVQWFNKGNKTCPVTGKTLECHIVPYTNSILKRMIDGWKSKHSREILASASQPTASPGEQKYKAEATVFIIEQLLTAFGTEENTANAKQLLALGGLQFLIQRFGYGNLDEKTRVAALLSYCITVDPSCRNHVARHIEKQCLLELIHCKGVKSRANAVFLLFDLICLNRRKEVQFFLNGLQKEGIVSSMHILLLFLQSCSPEQKPLVAVLLLHLDLMVDQQKYSIYREEAVDTITSALDASFSNEKVRETCCRALLILGGRISFSGKVITEDWILKQAGFVDRSDSDDKIAIKENVLPDTEEEEAVEDWLMKLSESLIGDGKKSFLESLSKGLSCGHRDMVKAGLTTVVWLSSALSSLPDSEANVSAFSILINKLKENLENSEWLEHKVLAASSLLNFSKIPDCMELLMTIGDEIAAPLREVSEASLAAKELYALISQEDTVIDLVCEM</sequence>
<organism evidence="1 2">
    <name type="scientific">Cichorium intybus</name>
    <name type="common">Chicory</name>
    <dbReference type="NCBI Taxonomy" id="13427"/>
    <lineage>
        <taxon>Eukaryota</taxon>
        <taxon>Viridiplantae</taxon>
        <taxon>Streptophyta</taxon>
        <taxon>Embryophyta</taxon>
        <taxon>Tracheophyta</taxon>
        <taxon>Spermatophyta</taxon>
        <taxon>Magnoliopsida</taxon>
        <taxon>eudicotyledons</taxon>
        <taxon>Gunneridae</taxon>
        <taxon>Pentapetalae</taxon>
        <taxon>asterids</taxon>
        <taxon>campanulids</taxon>
        <taxon>Asterales</taxon>
        <taxon>Asteraceae</taxon>
        <taxon>Cichorioideae</taxon>
        <taxon>Cichorieae</taxon>
        <taxon>Cichoriinae</taxon>
        <taxon>Cichorium</taxon>
    </lineage>
</organism>
<accession>A0ACB9BHU5</accession>
<evidence type="ECO:0000313" key="1">
    <source>
        <dbReference type="EMBL" id="KAI3721939.1"/>
    </source>
</evidence>
<name>A0ACB9BHU5_CICIN</name>
<reference evidence="2" key="1">
    <citation type="journal article" date="2022" name="Mol. Ecol. Resour.">
        <title>The genomes of chicory, endive, great burdock and yacon provide insights into Asteraceae palaeo-polyploidization history and plant inulin production.</title>
        <authorList>
            <person name="Fan W."/>
            <person name="Wang S."/>
            <person name="Wang H."/>
            <person name="Wang A."/>
            <person name="Jiang F."/>
            <person name="Liu H."/>
            <person name="Zhao H."/>
            <person name="Xu D."/>
            <person name="Zhang Y."/>
        </authorList>
    </citation>
    <scope>NUCLEOTIDE SEQUENCE [LARGE SCALE GENOMIC DNA]</scope>
    <source>
        <strain evidence="2">cv. Punajuju</strain>
    </source>
</reference>
<gene>
    <name evidence="1" type="ORF">L2E82_32959</name>
</gene>
<comment type="caution">
    <text evidence="1">The sequence shown here is derived from an EMBL/GenBank/DDBJ whole genome shotgun (WGS) entry which is preliminary data.</text>
</comment>
<keyword evidence="2" id="KW-1185">Reference proteome</keyword>
<reference evidence="1 2" key="2">
    <citation type="journal article" date="2022" name="Mol. Ecol. Resour.">
        <title>The genomes of chicory, endive, great burdock and yacon provide insights into Asteraceae paleo-polyploidization history and plant inulin production.</title>
        <authorList>
            <person name="Fan W."/>
            <person name="Wang S."/>
            <person name="Wang H."/>
            <person name="Wang A."/>
            <person name="Jiang F."/>
            <person name="Liu H."/>
            <person name="Zhao H."/>
            <person name="Xu D."/>
            <person name="Zhang Y."/>
        </authorList>
    </citation>
    <scope>NUCLEOTIDE SEQUENCE [LARGE SCALE GENOMIC DNA]</scope>
    <source>
        <strain evidence="2">cv. Punajuju</strain>
        <tissue evidence="1">Leaves</tissue>
    </source>
</reference>